<feature type="binding site" evidence="15">
    <location>
        <position position="193"/>
    </location>
    <ligand>
        <name>Mg(2+)</name>
        <dbReference type="ChEBI" id="CHEBI:18420"/>
    </ligand>
</feature>
<dbReference type="InterPro" id="IPR055152">
    <property type="entry name" value="Transketolase-like_C_2"/>
</dbReference>
<keyword evidence="6 17" id="KW-0808">Transferase</keyword>
<feature type="binding site" evidence="13">
    <location>
        <position position="360"/>
    </location>
    <ligand>
        <name>substrate</name>
    </ligand>
</feature>
<feature type="binding site" evidence="15">
    <location>
        <position position="191"/>
    </location>
    <ligand>
        <name>Mg(2+)</name>
        <dbReference type="ChEBI" id="CHEBI:18420"/>
    </ligand>
</feature>
<dbReference type="InterPro" id="IPR020826">
    <property type="entry name" value="Transketolase_BS"/>
</dbReference>
<dbReference type="SMART" id="SM00861">
    <property type="entry name" value="Transket_pyr"/>
    <property type="match status" value="1"/>
</dbReference>
<keyword evidence="9 14" id="KW-0786">Thiamine pyrophosphate</keyword>
<feature type="binding site" evidence="14">
    <location>
        <position position="162"/>
    </location>
    <ligand>
        <name>thiamine diphosphate</name>
        <dbReference type="ChEBI" id="CHEBI:58937"/>
    </ligand>
</feature>
<evidence type="ECO:0000256" key="2">
    <source>
        <dbReference type="ARBA" id="ARBA00001941"/>
    </source>
</evidence>
<feature type="binding site" evidence="15">
    <location>
        <position position="161"/>
    </location>
    <ligand>
        <name>Mg(2+)</name>
        <dbReference type="ChEBI" id="CHEBI:18420"/>
    </ligand>
</feature>
<dbReference type="Pfam" id="PF22613">
    <property type="entry name" value="Transketolase_C_1"/>
    <property type="match status" value="1"/>
</dbReference>
<comment type="cofactor">
    <cofactor evidence="2">
        <name>Co(2+)</name>
        <dbReference type="ChEBI" id="CHEBI:48828"/>
    </cofactor>
</comment>
<dbReference type="Gene3D" id="3.40.50.970">
    <property type="match status" value="2"/>
</dbReference>
<evidence type="ECO:0000256" key="8">
    <source>
        <dbReference type="ARBA" id="ARBA00022842"/>
    </source>
</evidence>
<dbReference type="CDD" id="cd02012">
    <property type="entry name" value="TPP_TK"/>
    <property type="match status" value="1"/>
</dbReference>
<comment type="similarity">
    <text evidence="3 17">Belongs to the transketolase family.</text>
</comment>
<gene>
    <name evidence="20" type="primary">tkt</name>
    <name evidence="20" type="ORF">MUY27_05890</name>
</gene>
<sequence>MSTTQSSDIEKLTVNTLRFLATDMVQKANSGHPGLPLGAAPMAYVVWQRFLRFDSKEPKWPNRDRFVLSAGHGSALLYALLHVYGYDLPMDQLKQFRQLGSKTPGHPESTHTPGVEVTTGPLGQGFGNGVGMAMAEAFLGAKYNQEGADLIDNYIYGIVSDGDLMEGVASEAASLAGHLKLGKLIYLYDDNKISLDGPTDLAFTEDVAERFRAYGWQTLTVEDGNDLLAIEKAILEAQQEKEKPTLISVKTIIGYGSPQQGTNKVHGSALGEENLKKTKEFFGWDPEKTFFIPDGVKEHAAEAIDKGTKLHEEWKGQFASYQQKYPELAQNFSTGQDGKLPEGWDANLPTFKVGDQLATRQASGEALKALRANIPWLLGGSADLASSTETPGKDGSDSFQPGNYGGRNLWFGVREHGMGAILNGMASYGGVRPYGGTFLTFSDYMRGSIRLSALTHAPVTFVFTHDSIALGEDGPTHQPVEQVTSLRLTPNLTVVRPADAYETVEAWKIALGRLHGPVALILSRQKLPVIDQEKYAPATNTWKGAYVLSEAKGGTPDIILMATGSEVHLVLEAQDQLAAEGINARVVSMPSMELFMQQEESYRNEVLLPNVRKRLAVEAGVTLPWYKFITDEGAIIGIDSFGDSGEGNAVLAHFGFTTENVVKKAKEILNK</sequence>
<dbReference type="Pfam" id="PF02779">
    <property type="entry name" value="Transket_pyr"/>
    <property type="match status" value="1"/>
</dbReference>
<evidence type="ECO:0000256" key="10">
    <source>
        <dbReference type="ARBA" id="ARBA00049473"/>
    </source>
</evidence>
<dbReference type="Gene3D" id="3.40.50.920">
    <property type="match status" value="1"/>
</dbReference>
<dbReference type="InterPro" id="IPR005478">
    <property type="entry name" value="Transketolase_bac-like"/>
</dbReference>
<comment type="cofactor">
    <cofactor evidence="14">
        <name>thiamine diphosphate</name>
        <dbReference type="ChEBI" id="CHEBI:58937"/>
    </cofactor>
    <text evidence="14">Binds 1 thiamine pyrophosphate per subunit. During the reaction, the substrate forms a covalent intermediate with the cofactor.</text>
</comment>
<evidence type="ECO:0000256" key="15">
    <source>
        <dbReference type="PIRSR" id="PIRSR605478-4"/>
    </source>
</evidence>
<dbReference type="EMBL" id="JALJEJ010000002">
    <property type="protein sequence ID" value="MCJ8209230.1"/>
    <property type="molecule type" value="Genomic_DNA"/>
</dbReference>
<feature type="binding site" evidence="13">
    <location>
        <position position="465"/>
    </location>
    <ligand>
        <name>substrate</name>
    </ligand>
</feature>
<feature type="binding site" evidence="14">
    <location>
        <position position="72"/>
    </location>
    <ligand>
        <name>thiamine diphosphate</name>
        <dbReference type="ChEBI" id="CHEBI:58937"/>
    </ligand>
</feature>
<dbReference type="Pfam" id="PF00456">
    <property type="entry name" value="Transketolase_N"/>
    <property type="match status" value="1"/>
</dbReference>
<dbReference type="GO" id="GO:0046872">
    <property type="term" value="F:metal ion binding"/>
    <property type="evidence" value="ECO:0007669"/>
    <property type="project" value="UniProtKB-KW"/>
</dbReference>
<feature type="binding site" evidence="14">
    <location>
        <position position="266"/>
    </location>
    <ligand>
        <name>thiamine diphosphate</name>
        <dbReference type="ChEBI" id="CHEBI:58937"/>
    </ligand>
</feature>
<evidence type="ECO:0000259" key="19">
    <source>
        <dbReference type="SMART" id="SM00861"/>
    </source>
</evidence>
<evidence type="ECO:0000256" key="3">
    <source>
        <dbReference type="ARBA" id="ARBA00007131"/>
    </source>
</evidence>
<evidence type="ECO:0000313" key="20">
    <source>
        <dbReference type="EMBL" id="MCJ8209230.1"/>
    </source>
</evidence>
<comment type="cofactor">
    <cofactor evidence="15">
        <name>Mg(2+)</name>
        <dbReference type="ChEBI" id="CHEBI:18420"/>
    </cofactor>
    <text evidence="15">Binds 1 Mg(2+) ion per subunit. Can also utilize other divalent metal cations, such as Ca(2+), Mn(2+) and Co(2+).</text>
</comment>
<evidence type="ECO:0000256" key="1">
    <source>
        <dbReference type="ARBA" id="ARBA00001913"/>
    </source>
</evidence>
<feature type="binding site" evidence="14">
    <location>
        <position position="191"/>
    </location>
    <ligand>
        <name>thiamine diphosphate</name>
        <dbReference type="ChEBI" id="CHEBI:58937"/>
    </ligand>
</feature>
<reference evidence="20" key="1">
    <citation type="submission" date="2022-04" db="EMBL/GenBank/DDBJ databases">
        <title>Mucilaginibacter sp. RS28 isolated from freshwater.</title>
        <authorList>
            <person name="Ko S.-R."/>
        </authorList>
    </citation>
    <scope>NUCLEOTIDE SEQUENCE</scope>
    <source>
        <strain evidence="20">RS28</strain>
    </source>
</reference>
<evidence type="ECO:0000313" key="21">
    <source>
        <dbReference type="Proteomes" id="UP001139450"/>
    </source>
</evidence>
<dbReference type="RefSeq" id="WP_245129059.1">
    <property type="nucleotide sequence ID" value="NZ_JALJEJ010000002.1"/>
</dbReference>
<keyword evidence="8 15" id="KW-0460">Magnesium</keyword>
<dbReference type="Proteomes" id="UP001139450">
    <property type="component" value="Unassembled WGS sequence"/>
</dbReference>
<feature type="binding site" evidence="13">
    <location>
        <position position="477"/>
    </location>
    <ligand>
        <name>substrate</name>
    </ligand>
</feature>
<keyword evidence="21" id="KW-1185">Reference proteome</keyword>
<protein>
    <recommendedName>
        <fullName evidence="5 11">Transketolase</fullName>
        <ecNumber evidence="5 11">2.2.1.1</ecNumber>
    </recommendedName>
</protein>
<accession>A0A9X1X383</accession>
<dbReference type="InterPro" id="IPR009014">
    <property type="entry name" value="Transketo_C/PFOR_II"/>
</dbReference>
<dbReference type="InterPro" id="IPR033247">
    <property type="entry name" value="Transketolase_fam"/>
</dbReference>
<feature type="binding site" evidence="14">
    <location>
        <position position="441"/>
    </location>
    <ligand>
        <name>thiamine diphosphate</name>
        <dbReference type="ChEBI" id="CHEBI:58937"/>
    </ligand>
</feature>
<evidence type="ECO:0000256" key="12">
    <source>
        <dbReference type="PIRSR" id="PIRSR605478-1"/>
    </source>
</evidence>
<feature type="binding site" evidence="13">
    <location>
        <position position="266"/>
    </location>
    <ligand>
        <name>substrate</name>
    </ligand>
</feature>
<comment type="function">
    <text evidence="17">Catalyzes the transfer of a two-carbon ketol group from a ketose donor to an aldose acceptor, via a covalent intermediate with the cofactor thiamine pyrophosphate.</text>
</comment>
<feature type="site" description="Important for catalytic activity" evidence="16">
    <location>
        <position position="32"/>
    </location>
</feature>
<dbReference type="FunFam" id="3.40.50.970:FF:000003">
    <property type="entry name" value="Transketolase"/>
    <property type="match status" value="1"/>
</dbReference>
<dbReference type="SUPFAM" id="SSF52518">
    <property type="entry name" value="Thiamin diphosphate-binding fold (THDP-binding)"/>
    <property type="match status" value="2"/>
</dbReference>
<dbReference type="GO" id="GO:0005829">
    <property type="term" value="C:cytosol"/>
    <property type="evidence" value="ECO:0007669"/>
    <property type="project" value="TreeGrafter"/>
</dbReference>
<feature type="binding site" evidence="13">
    <location>
        <position position="32"/>
    </location>
    <ligand>
        <name>substrate</name>
    </ligand>
</feature>
<feature type="active site" description="Proton donor" evidence="12">
    <location>
        <position position="415"/>
    </location>
</feature>
<evidence type="ECO:0000256" key="9">
    <source>
        <dbReference type="ARBA" id="ARBA00023052"/>
    </source>
</evidence>
<feature type="binding site" evidence="13">
    <location>
        <position position="473"/>
    </location>
    <ligand>
        <name>substrate</name>
    </ligand>
</feature>
<keyword evidence="17" id="KW-0106">Calcium</keyword>
<dbReference type="GO" id="GO:0004802">
    <property type="term" value="F:transketolase activity"/>
    <property type="evidence" value="ECO:0007669"/>
    <property type="project" value="UniProtKB-UniRule"/>
</dbReference>
<evidence type="ECO:0000256" key="16">
    <source>
        <dbReference type="PIRSR" id="PIRSR605478-5"/>
    </source>
</evidence>
<feature type="binding site" evidence="14">
    <location>
        <begin position="120"/>
        <end position="122"/>
    </location>
    <ligand>
        <name>thiamine diphosphate</name>
        <dbReference type="ChEBI" id="CHEBI:58937"/>
    </ligand>
</feature>
<dbReference type="PANTHER" id="PTHR43522">
    <property type="entry name" value="TRANSKETOLASE"/>
    <property type="match status" value="1"/>
</dbReference>
<dbReference type="CDD" id="cd07033">
    <property type="entry name" value="TPP_PYR_DXS_TK_like"/>
    <property type="match status" value="1"/>
</dbReference>
<keyword evidence="7 15" id="KW-0479">Metal-binding</keyword>
<dbReference type="InterPro" id="IPR005475">
    <property type="entry name" value="Transketolase-like_Pyr-bd"/>
</dbReference>
<dbReference type="AlphaFoldDB" id="A0A9X1X383"/>
<dbReference type="FunFam" id="3.40.50.920:FF:000003">
    <property type="entry name" value="Transketolase"/>
    <property type="match status" value="1"/>
</dbReference>
<evidence type="ECO:0000256" key="13">
    <source>
        <dbReference type="PIRSR" id="PIRSR605478-2"/>
    </source>
</evidence>
<evidence type="ECO:0000256" key="6">
    <source>
        <dbReference type="ARBA" id="ARBA00022679"/>
    </source>
</evidence>
<dbReference type="GO" id="GO:0009052">
    <property type="term" value="P:pentose-phosphate shunt, non-oxidative branch"/>
    <property type="evidence" value="ECO:0007669"/>
    <property type="project" value="UniProtKB-ARBA"/>
</dbReference>
<feature type="region of interest" description="Disordered" evidence="18">
    <location>
        <begin position="99"/>
        <end position="120"/>
    </location>
</feature>
<evidence type="ECO:0000256" key="18">
    <source>
        <dbReference type="SAM" id="MobiDB-lite"/>
    </source>
</evidence>
<dbReference type="SUPFAM" id="SSF52922">
    <property type="entry name" value="TK C-terminal domain-like"/>
    <property type="match status" value="1"/>
</dbReference>
<dbReference type="InterPro" id="IPR029061">
    <property type="entry name" value="THDP-binding"/>
</dbReference>
<dbReference type="PROSITE" id="PS00802">
    <property type="entry name" value="TRANSKETOLASE_2"/>
    <property type="match status" value="1"/>
</dbReference>
<comment type="cofactor">
    <cofactor evidence="17">
        <name>Mg(2+)</name>
        <dbReference type="ChEBI" id="CHEBI:18420"/>
    </cofactor>
    <cofactor evidence="17">
        <name>Ca(2+)</name>
        <dbReference type="ChEBI" id="CHEBI:29108"/>
    </cofactor>
    <cofactor evidence="17">
        <name>Mn(2+)</name>
        <dbReference type="ChEBI" id="CHEBI:29035"/>
    </cofactor>
    <cofactor evidence="17">
        <name>Co(2+)</name>
        <dbReference type="ChEBI" id="CHEBI:48828"/>
    </cofactor>
    <text evidence="17">Binds 1 Mg(2+) ion per subunit. Can also utilize other divalent metal cations, such as Ca(2+), Mn(2+) and Co(2+).</text>
</comment>
<evidence type="ECO:0000256" key="14">
    <source>
        <dbReference type="PIRSR" id="PIRSR605478-3"/>
    </source>
</evidence>
<evidence type="ECO:0000256" key="7">
    <source>
        <dbReference type="ARBA" id="ARBA00022723"/>
    </source>
</evidence>
<dbReference type="InterPro" id="IPR005474">
    <property type="entry name" value="Transketolase_N"/>
</dbReference>
<feature type="domain" description="Transketolase-like pyrimidine-binding" evidence="19">
    <location>
        <begin position="357"/>
        <end position="529"/>
    </location>
</feature>
<feature type="binding site" evidence="13">
    <location>
        <position position="524"/>
    </location>
    <ligand>
        <name>substrate</name>
    </ligand>
</feature>
<feature type="binding site" evidence="13">
    <location>
        <position position="387"/>
    </location>
    <ligand>
        <name>substrate</name>
    </ligand>
</feature>
<comment type="subunit">
    <text evidence="4 17">Homodimer.</text>
</comment>
<dbReference type="PANTHER" id="PTHR43522:SF2">
    <property type="entry name" value="TRANSKETOLASE 1-RELATED"/>
    <property type="match status" value="1"/>
</dbReference>
<evidence type="ECO:0000256" key="11">
    <source>
        <dbReference type="NCBIfam" id="TIGR00232"/>
    </source>
</evidence>
<comment type="cofactor">
    <cofactor evidence="1">
        <name>Ca(2+)</name>
        <dbReference type="ChEBI" id="CHEBI:29108"/>
    </cofactor>
</comment>
<evidence type="ECO:0000256" key="17">
    <source>
        <dbReference type="RuleBase" id="RU004996"/>
    </source>
</evidence>
<name>A0A9X1X383_9SPHI</name>
<feature type="site" description="Important for catalytic activity" evidence="16">
    <location>
        <position position="266"/>
    </location>
</feature>
<comment type="catalytic activity">
    <reaction evidence="10 17">
        <text>D-sedoheptulose 7-phosphate + D-glyceraldehyde 3-phosphate = aldehydo-D-ribose 5-phosphate + D-xylulose 5-phosphate</text>
        <dbReference type="Rhea" id="RHEA:10508"/>
        <dbReference type="ChEBI" id="CHEBI:57483"/>
        <dbReference type="ChEBI" id="CHEBI:57737"/>
        <dbReference type="ChEBI" id="CHEBI:58273"/>
        <dbReference type="ChEBI" id="CHEBI:59776"/>
        <dbReference type="EC" id="2.2.1.1"/>
    </reaction>
</comment>
<proteinExistence type="inferred from homology"/>
<comment type="caution">
    <text evidence="20">The sequence shown here is derived from an EMBL/GenBank/DDBJ whole genome shotgun (WGS) entry which is preliminary data.</text>
</comment>
<evidence type="ECO:0000256" key="5">
    <source>
        <dbReference type="ARBA" id="ARBA00013152"/>
    </source>
</evidence>
<organism evidence="20 21">
    <name type="scientific">Mucilaginibacter straminoryzae</name>
    <dbReference type="NCBI Taxonomy" id="2932774"/>
    <lineage>
        <taxon>Bacteria</taxon>
        <taxon>Pseudomonadati</taxon>
        <taxon>Bacteroidota</taxon>
        <taxon>Sphingobacteriia</taxon>
        <taxon>Sphingobacteriales</taxon>
        <taxon>Sphingobacteriaceae</taxon>
        <taxon>Mucilaginibacter</taxon>
    </lineage>
</organism>
<dbReference type="InterPro" id="IPR049557">
    <property type="entry name" value="Transketolase_CS"/>
</dbReference>
<dbReference type="EC" id="2.2.1.1" evidence="5 11"/>
<dbReference type="FunFam" id="3.40.50.970:FF:000004">
    <property type="entry name" value="Transketolase"/>
    <property type="match status" value="1"/>
</dbReference>
<dbReference type="NCBIfam" id="TIGR00232">
    <property type="entry name" value="tktlase_bact"/>
    <property type="match status" value="1"/>
</dbReference>
<evidence type="ECO:0000256" key="4">
    <source>
        <dbReference type="ARBA" id="ARBA00011738"/>
    </source>
</evidence>
<dbReference type="PROSITE" id="PS00801">
    <property type="entry name" value="TRANSKETOLASE_1"/>
    <property type="match status" value="1"/>
</dbReference>